<accession>A0ABS1TET6</accession>
<keyword evidence="1" id="KW-1133">Transmembrane helix</keyword>
<dbReference type="Pfam" id="PF11167">
    <property type="entry name" value="DUF2953"/>
    <property type="match status" value="1"/>
</dbReference>
<gene>
    <name evidence="2" type="ORF">JK636_19455</name>
</gene>
<feature type="transmembrane region" description="Helical" evidence="1">
    <location>
        <begin position="150"/>
        <end position="170"/>
    </location>
</feature>
<reference evidence="2 3" key="1">
    <citation type="submission" date="2021-01" db="EMBL/GenBank/DDBJ databases">
        <title>Genome public.</title>
        <authorList>
            <person name="Liu C."/>
            <person name="Sun Q."/>
        </authorList>
    </citation>
    <scope>NUCLEOTIDE SEQUENCE [LARGE SCALE GENOMIC DNA]</scope>
    <source>
        <strain evidence="2 3">YIM B02515</strain>
    </source>
</reference>
<dbReference type="InterPro" id="IPR021338">
    <property type="entry name" value="DUF2953"/>
</dbReference>
<dbReference type="Proteomes" id="UP000632377">
    <property type="component" value="Unassembled WGS sequence"/>
</dbReference>
<sequence>MKWYVLSFLFIILLLLPLPIKIKLSYCNNCLKFYIYKFEINLFKKKKKDEKKENIKRKKITSKMKLTVSDILLIIRNINKIKFKPILKLNILLNYGLADAAVTGIFYGIISYFISSLFNFLAVPLKIKKYKSAINPDFNNFKLEAKIESIIYISLAKIMYMGFIIIKSFIQIKALHKKKQ</sequence>
<evidence type="ECO:0000313" key="3">
    <source>
        <dbReference type="Proteomes" id="UP000632377"/>
    </source>
</evidence>
<keyword evidence="1" id="KW-0472">Membrane</keyword>
<name>A0ABS1TET6_9CLOT</name>
<dbReference type="RefSeq" id="WP_202750630.1">
    <property type="nucleotide sequence ID" value="NZ_JAESWC010000018.1"/>
</dbReference>
<dbReference type="EMBL" id="JAESWC010000018">
    <property type="protein sequence ID" value="MBL4937889.1"/>
    <property type="molecule type" value="Genomic_DNA"/>
</dbReference>
<protein>
    <submittedName>
        <fullName evidence="2">DUF2953 domain-containing protein</fullName>
    </submittedName>
</protein>
<comment type="caution">
    <text evidence="2">The sequence shown here is derived from an EMBL/GenBank/DDBJ whole genome shotgun (WGS) entry which is preliminary data.</text>
</comment>
<keyword evidence="1" id="KW-0812">Transmembrane</keyword>
<keyword evidence="3" id="KW-1185">Reference proteome</keyword>
<proteinExistence type="predicted"/>
<feature type="transmembrane region" description="Helical" evidence="1">
    <location>
        <begin position="91"/>
        <end position="114"/>
    </location>
</feature>
<evidence type="ECO:0000313" key="2">
    <source>
        <dbReference type="EMBL" id="MBL4937889.1"/>
    </source>
</evidence>
<evidence type="ECO:0000256" key="1">
    <source>
        <dbReference type="SAM" id="Phobius"/>
    </source>
</evidence>
<organism evidence="2 3">
    <name type="scientific">Clostridium rhizosphaerae</name>
    <dbReference type="NCBI Taxonomy" id="2803861"/>
    <lineage>
        <taxon>Bacteria</taxon>
        <taxon>Bacillati</taxon>
        <taxon>Bacillota</taxon>
        <taxon>Clostridia</taxon>
        <taxon>Eubacteriales</taxon>
        <taxon>Clostridiaceae</taxon>
        <taxon>Clostridium</taxon>
    </lineage>
</organism>